<reference evidence="23" key="1">
    <citation type="journal article" date="2019" name="Int. J. Syst. Evol. Microbiol.">
        <title>The Global Catalogue of Microorganisms (GCM) 10K type strain sequencing project: providing services to taxonomists for standard genome sequencing and annotation.</title>
        <authorList>
            <consortium name="The Broad Institute Genomics Platform"/>
            <consortium name="The Broad Institute Genome Sequencing Center for Infectious Disease"/>
            <person name="Wu L."/>
            <person name="Ma J."/>
        </authorList>
    </citation>
    <scope>NUCLEOTIDE SEQUENCE [LARGE SCALE GENOMIC DNA]</scope>
    <source>
        <strain evidence="23">CGMCC 1.12966</strain>
    </source>
</reference>
<dbReference type="PROSITE" id="PS51385">
    <property type="entry name" value="YJEF_N"/>
    <property type="match status" value="1"/>
</dbReference>
<keyword evidence="7 17" id="KW-0067">ATP-binding</keyword>
<comment type="cofactor">
    <cofactor evidence="18 19">
        <name>K(+)</name>
        <dbReference type="ChEBI" id="CHEBI:29103"/>
    </cofactor>
    <text evidence="18 19">Binds 1 potassium ion per subunit.</text>
</comment>
<dbReference type="RefSeq" id="WP_189625775.1">
    <property type="nucleotide sequence ID" value="NZ_BNAF01000004.1"/>
</dbReference>
<evidence type="ECO:0000256" key="7">
    <source>
        <dbReference type="ARBA" id="ARBA00022840"/>
    </source>
</evidence>
<comment type="function">
    <text evidence="14 19">Bifunctional enzyme that catalyzes the epimerization of the S- and R-forms of NAD(P)HX and the dehydration of the S-form of NAD(P)HX at the expense of ADP, which is converted to AMP. This allows the repair of both epimers of NAD(P)HX, a damaged form of NAD(P)H that is a result of enzymatic or heat-dependent hydration.</text>
</comment>
<feature type="domain" description="YjeF N-terminal" evidence="21">
    <location>
        <begin position="9"/>
        <end position="215"/>
    </location>
</feature>
<comment type="cofactor">
    <cofactor evidence="17">
        <name>Mg(2+)</name>
        <dbReference type="ChEBI" id="CHEBI:18420"/>
    </cofactor>
</comment>
<protein>
    <recommendedName>
        <fullName evidence="19">Bifunctional NAD(P)H-hydrate repair enzyme</fullName>
    </recommendedName>
    <alternativeName>
        <fullName evidence="19">Nicotinamide nucleotide repair protein</fullName>
    </alternativeName>
    <domain>
        <recommendedName>
            <fullName evidence="19">ADP-dependent (S)-NAD(P)H-hydrate dehydratase</fullName>
            <ecNumber evidence="19">4.2.1.136</ecNumber>
        </recommendedName>
        <alternativeName>
            <fullName evidence="19">ADP-dependent NAD(P)HX dehydratase</fullName>
        </alternativeName>
    </domain>
    <domain>
        <recommendedName>
            <fullName evidence="19">NAD(P)H-hydrate epimerase</fullName>
            <ecNumber evidence="19">5.1.99.6</ecNumber>
        </recommendedName>
    </domain>
</protein>
<evidence type="ECO:0000256" key="15">
    <source>
        <dbReference type="ARBA" id="ARBA00048238"/>
    </source>
</evidence>
<name>A0ABQ3HTT7_9SPHI</name>
<dbReference type="EMBL" id="BNAF01000004">
    <property type="protein sequence ID" value="GHE30910.1"/>
    <property type="molecule type" value="Genomic_DNA"/>
</dbReference>
<dbReference type="PIRSF" id="PIRSF017184">
    <property type="entry name" value="Nnr"/>
    <property type="match status" value="1"/>
</dbReference>
<organism evidence="22 23">
    <name type="scientific">Sphingobacterium griseoflavum</name>
    <dbReference type="NCBI Taxonomy" id="1474952"/>
    <lineage>
        <taxon>Bacteria</taxon>
        <taxon>Pseudomonadati</taxon>
        <taxon>Bacteroidota</taxon>
        <taxon>Sphingobacteriia</taxon>
        <taxon>Sphingobacteriales</taxon>
        <taxon>Sphingobacteriaceae</taxon>
        <taxon>Sphingobacterium</taxon>
    </lineage>
</organism>
<feature type="binding site" evidence="18">
    <location>
        <position position="59"/>
    </location>
    <ligand>
        <name>K(+)</name>
        <dbReference type="ChEBI" id="CHEBI:29103"/>
    </ligand>
</feature>
<comment type="similarity">
    <text evidence="17">Belongs to the NnrD/CARKD family.</text>
</comment>
<evidence type="ECO:0000256" key="19">
    <source>
        <dbReference type="PIRNR" id="PIRNR017184"/>
    </source>
</evidence>
<sequence>MKILSTQQILDIEEQTKLQEQLPEAALMERAGRLLFGALQQVFGECRCKAEILCGFGNNGGDGLVLGRLLHKAGHAVKIYLLQHSSYSSENLLNQQRLVQAGIDIIAIDKHSGLAFEKGSIIIDALFGHGLSRLLDESWRMLIQQINAVDNPVFAIDVPSGLLADKHTPTDAIVVEANQTYTLGFVKVPLLLPSYGRFTGDFMLLDMGFDQRIIAEKETSAHYTTSIDVKKLVRPLAKFSHKGTFGHAVVAGGRYGSIGATVLAGRAAMKSGCGLVTCYVPQCGYQIIQSTVPEALAKTDPNERSISTFTKEALQGESLSVGMGMGTAEESRKALFQLLKDLEKLADPPKLLLDADALNILSSQQDWLHMLPPFSILTPHPKELERLIGKWQHDFDKLQKALEWTATYQQILIVKGANTVIIFPDGQLHFNSTGNPGMATGGAGDVLSGIIGSLLAQRYAPHDAAILGVYLHGLAADCAAKAVHQKSMTATDIIDHLSAAWFYLLPDTALPLR</sequence>
<dbReference type="Pfam" id="PF01256">
    <property type="entry name" value="Carb_kinase"/>
    <property type="match status" value="1"/>
</dbReference>
<evidence type="ECO:0000256" key="1">
    <source>
        <dbReference type="ARBA" id="ARBA00000013"/>
    </source>
</evidence>
<keyword evidence="5 18" id="KW-0479">Metal-binding</keyword>
<comment type="caution">
    <text evidence="22">The sequence shown here is derived from an EMBL/GenBank/DDBJ whole genome shotgun (WGS) entry which is preliminary data.</text>
</comment>
<evidence type="ECO:0000256" key="11">
    <source>
        <dbReference type="ARBA" id="ARBA00023235"/>
    </source>
</evidence>
<evidence type="ECO:0000256" key="2">
    <source>
        <dbReference type="ARBA" id="ARBA00000909"/>
    </source>
</evidence>
<dbReference type="PROSITE" id="PS51383">
    <property type="entry name" value="YJEF_C_3"/>
    <property type="match status" value="1"/>
</dbReference>
<feature type="domain" description="YjeF C-terminal" evidence="20">
    <location>
        <begin position="225"/>
        <end position="504"/>
    </location>
</feature>
<dbReference type="PROSITE" id="PS01050">
    <property type="entry name" value="YJEF_C_2"/>
    <property type="match status" value="1"/>
</dbReference>
<evidence type="ECO:0000256" key="8">
    <source>
        <dbReference type="ARBA" id="ARBA00022857"/>
    </source>
</evidence>
<feature type="binding site" evidence="18">
    <location>
        <begin position="128"/>
        <end position="134"/>
    </location>
    <ligand>
        <name>(6S)-NADPHX</name>
        <dbReference type="ChEBI" id="CHEBI:64076"/>
    </ligand>
</feature>
<comment type="function">
    <text evidence="17">Catalyzes the dehydration of the S-form of NAD(P)HX at the expense of ADP, which is converted to AMP. Together with NAD(P)HX epimerase, which catalyzes the epimerization of the S- and R-forms, the enzyme allows the repair of both epimers of NAD(P)HX, a damaged form of NAD(P)H that is a result of enzymatic or heat-dependent hydration.</text>
</comment>
<dbReference type="HAMAP" id="MF_01966">
    <property type="entry name" value="NADHX_epimerase"/>
    <property type="match status" value="1"/>
</dbReference>
<dbReference type="SUPFAM" id="SSF64153">
    <property type="entry name" value="YjeF N-terminal domain-like"/>
    <property type="match status" value="1"/>
</dbReference>
<comment type="function">
    <text evidence="18">Catalyzes the epimerization of the S- and R-forms of NAD(P)HX, a damaged form of NAD(P)H that is a result of enzymatic or heat-dependent hydration. This is a prerequisite for the S-specific NAD(P)H-hydrate dehydratase to allow the repair of both epimers of NAD(P)HX.</text>
</comment>
<keyword evidence="13" id="KW-0511">Multifunctional enzyme</keyword>
<keyword evidence="9 18" id="KW-0630">Potassium</keyword>
<dbReference type="NCBIfam" id="TIGR00197">
    <property type="entry name" value="yjeF_nterm"/>
    <property type="match status" value="1"/>
</dbReference>
<keyword evidence="12 17" id="KW-0456">Lyase</keyword>
<feature type="binding site" evidence="18">
    <location>
        <position position="124"/>
    </location>
    <ligand>
        <name>K(+)</name>
        <dbReference type="ChEBI" id="CHEBI:29103"/>
    </ligand>
</feature>
<feature type="binding site" evidence="17">
    <location>
        <position position="444"/>
    </location>
    <ligand>
        <name>AMP</name>
        <dbReference type="ChEBI" id="CHEBI:456215"/>
    </ligand>
</feature>
<feature type="binding site" evidence="18">
    <location>
        <position position="157"/>
    </location>
    <ligand>
        <name>(6S)-NADPHX</name>
        <dbReference type="ChEBI" id="CHEBI:64076"/>
    </ligand>
</feature>
<feature type="binding site" evidence="17">
    <location>
        <begin position="415"/>
        <end position="419"/>
    </location>
    <ligand>
        <name>AMP</name>
        <dbReference type="ChEBI" id="CHEBI:456215"/>
    </ligand>
</feature>
<comment type="catalytic activity">
    <reaction evidence="15 17 19">
        <text>(6S)-NADHX + ADP = AMP + phosphate + NADH + H(+)</text>
        <dbReference type="Rhea" id="RHEA:32223"/>
        <dbReference type="ChEBI" id="CHEBI:15378"/>
        <dbReference type="ChEBI" id="CHEBI:43474"/>
        <dbReference type="ChEBI" id="CHEBI:57945"/>
        <dbReference type="ChEBI" id="CHEBI:64074"/>
        <dbReference type="ChEBI" id="CHEBI:456215"/>
        <dbReference type="ChEBI" id="CHEBI:456216"/>
        <dbReference type="EC" id="4.2.1.136"/>
    </reaction>
</comment>
<dbReference type="InterPro" id="IPR017953">
    <property type="entry name" value="Carbohydrate_kinase_pred_CS"/>
</dbReference>
<dbReference type="CDD" id="cd01171">
    <property type="entry name" value="YXKO-related"/>
    <property type="match status" value="1"/>
</dbReference>
<dbReference type="InterPro" id="IPR004443">
    <property type="entry name" value="YjeF_N_dom"/>
</dbReference>
<gene>
    <name evidence="17" type="primary">nnrD</name>
    <name evidence="18" type="synonym">nnrE</name>
    <name evidence="22" type="ORF">GCM10017764_12420</name>
</gene>
<evidence type="ECO:0000256" key="18">
    <source>
        <dbReference type="HAMAP-Rule" id="MF_01966"/>
    </source>
</evidence>
<dbReference type="InterPro" id="IPR030677">
    <property type="entry name" value="Nnr"/>
</dbReference>
<evidence type="ECO:0000256" key="12">
    <source>
        <dbReference type="ARBA" id="ARBA00023239"/>
    </source>
</evidence>
<comment type="subunit">
    <text evidence="17">Homotetramer.</text>
</comment>
<dbReference type="Gene3D" id="3.40.1190.20">
    <property type="match status" value="1"/>
</dbReference>
<feature type="binding site" evidence="18">
    <location>
        <position position="160"/>
    </location>
    <ligand>
        <name>K(+)</name>
        <dbReference type="ChEBI" id="CHEBI:29103"/>
    </ligand>
</feature>
<keyword evidence="8 17" id="KW-0521">NADP</keyword>
<dbReference type="Pfam" id="PF03853">
    <property type="entry name" value="YjeF_N"/>
    <property type="match status" value="1"/>
</dbReference>
<feature type="binding site" evidence="18">
    <location>
        <begin position="58"/>
        <end position="62"/>
    </location>
    <ligand>
        <name>(6S)-NADPHX</name>
        <dbReference type="ChEBI" id="CHEBI:64076"/>
    </ligand>
</feature>
<evidence type="ECO:0000256" key="3">
    <source>
        <dbReference type="ARBA" id="ARBA00006001"/>
    </source>
</evidence>
<evidence type="ECO:0000313" key="23">
    <source>
        <dbReference type="Proteomes" id="UP000620550"/>
    </source>
</evidence>
<comment type="similarity">
    <text evidence="4 19">In the C-terminal section; belongs to the NnrD/CARKD family.</text>
</comment>
<evidence type="ECO:0000259" key="21">
    <source>
        <dbReference type="PROSITE" id="PS51385"/>
    </source>
</evidence>
<accession>A0ABQ3HTT7</accession>
<feature type="binding site" evidence="17">
    <location>
        <position position="380"/>
    </location>
    <ligand>
        <name>(6S)-NADPHX</name>
        <dbReference type="ChEBI" id="CHEBI:64076"/>
    </ligand>
</feature>
<dbReference type="HAMAP" id="MF_01965">
    <property type="entry name" value="NADHX_dehydratase"/>
    <property type="match status" value="1"/>
</dbReference>
<comment type="catalytic activity">
    <reaction evidence="2 18 19">
        <text>(6R)-NADPHX = (6S)-NADPHX</text>
        <dbReference type="Rhea" id="RHEA:32227"/>
        <dbReference type="ChEBI" id="CHEBI:64076"/>
        <dbReference type="ChEBI" id="CHEBI:64077"/>
        <dbReference type="EC" id="5.1.99.6"/>
    </reaction>
</comment>
<dbReference type="SUPFAM" id="SSF53613">
    <property type="entry name" value="Ribokinase-like"/>
    <property type="match status" value="1"/>
</dbReference>
<evidence type="ECO:0000256" key="4">
    <source>
        <dbReference type="ARBA" id="ARBA00009524"/>
    </source>
</evidence>
<comment type="similarity">
    <text evidence="18">Belongs to the NnrE/AIBP family.</text>
</comment>
<evidence type="ECO:0000313" key="22">
    <source>
        <dbReference type="EMBL" id="GHE30910.1"/>
    </source>
</evidence>
<keyword evidence="6 17" id="KW-0547">Nucleotide-binding</keyword>
<evidence type="ECO:0000259" key="20">
    <source>
        <dbReference type="PROSITE" id="PS51383"/>
    </source>
</evidence>
<dbReference type="PANTHER" id="PTHR12592">
    <property type="entry name" value="ATP-DEPENDENT (S)-NAD(P)H-HYDRATE DEHYDRATASE FAMILY MEMBER"/>
    <property type="match status" value="1"/>
</dbReference>
<dbReference type="InterPro" id="IPR029056">
    <property type="entry name" value="Ribokinase-like"/>
</dbReference>
<evidence type="ECO:0000256" key="17">
    <source>
        <dbReference type="HAMAP-Rule" id="MF_01965"/>
    </source>
</evidence>
<keyword evidence="10 17" id="KW-0520">NAD</keyword>
<dbReference type="Proteomes" id="UP000620550">
    <property type="component" value="Unassembled WGS sequence"/>
</dbReference>
<feature type="binding site" evidence="17">
    <location>
        <position position="324"/>
    </location>
    <ligand>
        <name>(6S)-NADPHX</name>
        <dbReference type="ChEBI" id="CHEBI:64076"/>
    </ligand>
</feature>
<dbReference type="NCBIfam" id="TIGR00196">
    <property type="entry name" value="yjeF_cterm"/>
    <property type="match status" value="1"/>
</dbReference>
<evidence type="ECO:0000256" key="6">
    <source>
        <dbReference type="ARBA" id="ARBA00022741"/>
    </source>
</evidence>
<dbReference type="PANTHER" id="PTHR12592:SF0">
    <property type="entry name" value="ATP-DEPENDENT (S)-NAD(P)H-HYDRATE DEHYDRATASE"/>
    <property type="match status" value="1"/>
</dbReference>
<dbReference type="Gene3D" id="3.40.50.10260">
    <property type="entry name" value="YjeF N-terminal domain"/>
    <property type="match status" value="1"/>
</dbReference>
<keyword evidence="23" id="KW-1185">Reference proteome</keyword>
<comment type="similarity">
    <text evidence="3 19">In the N-terminal section; belongs to the NnrE/AIBP family.</text>
</comment>
<evidence type="ECO:0000256" key="13">
    <source>
        <dbReference type="ARBA" id="ARBA00023268"/>
    </source>
</evidence>
<evidence type="ECO:0000256" key="9">
    <source>
        <dbReference type="ARBA" id="ARBA00022958"/>
    </source>
</evidence>
<dbReference type="EC" id="5.1.99.6" evidence="19"/>
<evidence type="ECO:0000256" key="5">
    <source>
        <dbReference type="ARBA" id="ARBA00022723"/>
    </source>
</evidence>
<evidence type="ECO:0000256" key="16">
    <source>
        <dbReference type="ARBA" id="ARBA00049209"/>
    </source>
</evidence>
<dbReference type="EC" id="4.2.1.136" evidence="19"/>
<comment type="catalytic activity">
    <reaction evidence="1 18 19">
        <text>(6R)-NADHX = (6S)-NADHX</text>
        <dbReference type="Rhea" id="RHEA:32215"/>
        <dbReference type="ChEBI" id="CHEBI:64074"/>
        <dbReference type="ChEBI" id="CHEBI:64075"/>
        <dbReference type="EC" id="5.1.99.6"/>
    </reaction>
</comment>
<keyword evidence="11 18" id="KW-0413">Isomerase</keyword>
<proteinExistence type="inferred from homology"/>
<dbReference type="InterPro" id="IPR036652">
    <property type="entry name" value="YjeF_N_dom_sf"/>
</dbReference>
<evidence type="ECO:0000256" key="10">
    <source>
        <dbReference type="ARBA" id="ARBA00023027"/>
    </source>
</evidence>
<evidence type="ECO:0000256" key="14">
    <source>
        <dbReference type="ARBA" id="ARBA00025153"/>
    </source>
</evidence>
<comment type="catalytic activity">
    <reaction evidence="16 17 19">
        <text>(6S)-NADPHX + ADP = AMP + phosphate + NADPH + H(+)</text>
        <dbReference type="Rhea" id="RHEA:32235"/>
        <dbReference type="ChEBI" id="CHEBI:15378"/>
        <dbReference type="ChEBI" id="CHEBI:43474"/>
        <dbReference type="ChEBI" id="CHEBI:57783"/>
        <dbReference type="ChEBI" id="CHEBI:64076"/>
        <dbReference type="ChEBI" id="CHEBI:456215"/>
        <dbReference type="ChEBI" id="CHEBI:456216"/>
        <dbReference type="EC" id="4.2.1.136"/>
    </reaction>
</comment>
<comment type="caution">
    <text evidence="18">Lacks conserved residue(s) required for the propagation of feature annotation.</text>
</comment>
<dbReference type="InterPro" id="IPR000631">
    <property type="entry name" value="CARKD"/>
</dbReference>
<feature type="binding site" evidence="17">
    <location>
        <position position="445"/>
    </location>
    <ligand>
        <name>(6S)-NADPHX</name>
        <dbReference type="ChEBI" id="CHEBI:64076"/>
    </ligand>
</feature>
<feature type="binding site" evidence="17">
    <location>
        <position position="260"/>
    </location>
    <ligand>
        <name>(6S)-NADPHX</name>
        <dbReference type="ChEBI" id="CHEBI:64076"/>
    </ligand>
</feature>